<name>A0ABS1BL95_9SPHI</name>
<gene>
    <name evidence="1" type="ORF">I5M32_11320</name>
</gene>
<comment type="caution">
    <text evidence="1">The sequence shown here is derived from an EMBL/GenBank/DDBJ whole genome shotgun (WGS) entry which is preliminary data.</text>
</comment>
<sequence>MKKYLLKLIKEDIQTTMNFLINWKIMEEHFKTSEYQIKRKLAMERKLEKISRYKTRVQNEL</sequence>
<dbReference type="Proteomes" id="UP000660024">
    <property type="component" value="Unassembled WGS sequence"/>
</dbReference>
<protein>
    <submittedName>
        <fullName evidence="1">Uncharacterized protein</fullName>
    </submittedName>
</protein>
<evidence type="ECO:0000313" key="2">
    <source>
        <dbReference type="Proteomes" id="UP000660024"/>
    </source>
</evidence>
<accession>A0ABS1BL95</accession>
<organism evidence="1 2">
    <name type="scientific">Pedobacter segetis</name>
    <dbReference type="NCBI Taxonomy" id="2793069"/>
    <lineage>
        <taxon>Bacteria</taxon>
        <taxon>Pseudomonadati</taxon>
        <taxon>Bacteroidota</taxon>
        <taxon>Sphingobacteriia</taxon>
        <taxon>Sphingobacteriales</taxon>
        <taxon>Sphingobacteriaceae</taxon>
        <taxon>Pedobacter</taxon>
    </lineage>
</organism>
<keyword evidence="2" id="KW-1185">Reference proteome</keyword>
<evidence type="ECO:0000313" key="1">
    <source>
        <dbReference type="EMBL" id="MBK0383547.1"/>
    </source>
</evidence>
<proteinExistence type="predicted"/>
<reference evidence="1 2" key="1">
    <citation type="submission" date="2020-12" db="EMBL/GenBank/DDBJ databases">
        <title>Bacterial novel species Pedobacter sp. SD-b isolated from soil.</title>
        <authorList>
            <person name="Jung H.-Y."/>
        </authorList>
    </citation>
    <scope>NUCLEOTIDE SEQUENCE [LARGE SCALE GENOMIC DNA]</scope>
    <source>
        <strain evidence="1 2">SD-b</strain>
    </source>
</reference>
<dbReference type="EMBL" id="JAEHFY010000014">
    <property type="protein sequence ID" value="MBK0383547.1"/>
    <property type="molecule type" value="Genomic_DNA"/>
</dbReference>
<dbReference type="RefSeq" id="WP_200586350.1">
    <property type="nucleotide sequence ID" value="NZ_JAEHFY010000014.1"/>
</dbReference>